<gene>
    <name evidence="7" type="ORF">LC603019_01486</name>
</gene>
<dbReference type="GO" id="GO:0016787">
    <property type="term" value="F:hydrolase activity"/>
    <property type="evidence" value="ECO:0007669"/>
    <property type="project" value="UniProtKB-KW"/>
</dbReference>
<dbReference type="PANTHER" id="PTHR13799:SF14">
    <property type="entry name" value="GTP CYCLOHYDROLASE 1 TYPE 2 HOMOLOG"/>
    <property type="match status" value="1"/>
</dbReference>
<dbReference type="InterPro" id="IPR015867">
    <property type="entry name" value="N-reg_PII/ATP_PRibTrfase_C"/>
</dbReference>
<dbReference type="GO" id="GO:0046872">
    <property type="term" value="F:metal ion binding"/>
    <property type="evidence" value="ECO:0007669"/>
    <property type="project" value="UniProtKB-UniRule"/>
</dbReference>
<dbReference type="NCBIfam" id="TIGR00486">
    <property type="entry name" value="YbgI_SA1388"/>
    <property type="match status" value="1"/>
</dbReference>
<reference evidence="7 8" key="1">
    <citation type="submission" date="2019-04" db="EMBL/GenBank/DDBJ databases">
        <authorList>
            <person name="Seth-Smith MB H."/>
            <person name="Seth-Smith H."/>
        </authorList>
    </citation>
    <scope>NUCLEOTIDE SEQUENCE [LARGE SCALE GENOMIC DNA]</scope>
    <source>
        <strain evidence="7">USB-603019</strain>
    </source>
</reference>
<dbReference type="PIRSF" id="PIRSF037489">
    <property type="entry name" value="UCP037489_NIF3_YqfO"/>
    <property type="match status" value="1"/>
</dbReference>
<protein>
    <recommendedName>
        <fullName evidence="3 5">GTP cyclohydrolase 1 type 2 homolog</fullName>
    </recommendedName>
</protein>
<feature type="binding site" evidence="6">
    <location>
        <position position="85"/>
    </location>
    <ligand>
        <name>a divalent metal cation</name>
        <dbReference type="ChEBI" id="CHEBI:60240"/>
        <label>1</label>
    </ligand>
</feature>
<dbReference type="EMBL" id="LR584267">
    <property type="protein sequence ID" value="VHO01553.1"/>
    <property type="molecule type" value="Genomic_DNA"/>
</dbReference>
<evidence type="ECO:0000256" key="2">
    <source>
        <dbReference type="ARBA" id="ARBA00011643"/>
    </source>
</evidence>
<comment type="subunit">
    <text evidence="2">Homohexamer.</text>
</comment>
<feature type="binding site" evidence="6">
    <location>
        <position position="362"/>
    </location>
    <ligand>
        <name>a divalent metal cation</name>
        <dbReference type="ChEBI" id="CHEBI:60240"/>
        <label>1</label>
    </ligand>
</feature>
<dbReference type="InterPro" id="IPR002678">
    <property type="entry name" value="DUF34/NIF3"/>
</dbReference>
<dbReference type="FunFam" id="3.40.1390.30:FF:000001">
    <property type="entry name" value="GTP cyclohydrolase 1 type 2"/>
    <property type="match status" value="1"/>
</dbReference>
<accession>A0A5E3ZZY1</accession>
<evidence type="ECO:0000256" key="4">
    <source>
        <dbReference type="ARBA" id="ARBA00022723"/>
    </source>
</evidence>
<evidence type="ECO:0000256" key="6">
    <source>
        <dbReference type="PIRSR" id="PIRSR602678-1"/>
    </source>
</evidence>
<keyword evidence="8" id="KW-1185">Reference proteome</keyword>
<dbReference type="InterPro" id="IPR017221">
    <property type="entry name" value="DUF34/NIF3_bac"/>
</dbReference>
<proteinExistence type="inferred from homology"/>
<dbReference type="AlphaFoldDB" id="A0A5E3ZZY1"/>
<dbReference type="GO" id="GO:0005737">
    <property type="term" value="C:cytoplasm"/>
    <property type="evidence" value="ECO:0007669"/>
    <property type="project" value="TreeGrafter"/>
</dbReference>
<dbReference type="InterPro" id="IPR036069">
    <property type="entry name" value="DUF34/NIF3_sf"/>
</dbReference>
<dbReference type="SUPFAM" id="SSF102705">
    <property type="entry name" value="NIF3 (NGG1p interacting factor 3)-like"/>
    <property type="match status" value="1"/>
</dbReference>
<keyword evidence="4 5" id="KW-0479">Metal-binding</keyword>
<comment type="similarity">
    <text evidence="1 5">Belongs to the GTP cyclohydrolase I type 2/NIF3 family.</text>
</comment>
<dbReference type="Proteomes" id="UP000324288">
    <property type="component" value="Chromosome"/>
</dbReference>
<evidence type="ECO:0000256" key="5">
    <source>
        <dbReference type="PIRNR" id="PIRNR037489"/>
    </source>
</evidence>
<dbReference type="Gene3D" id="3.40.1390.30">
    <property type="entry name" value="NIF3 (NGG1p interacting factor 3)-like"/>
    <property type="match status" value="2"/>
</dbReference>
<dbReference type="Pfam" id="PF01784">
    <property type="entry name" value="DUF34_NIF3"/>
    <property type="match status" value="1"/>
</dbReference>
<feature type="binding site" evidence="6">
    <location>
        <position position="358"/>
    </location>
    <ligand>
        <name>a divalent metal cation</name>
        <dbReference type="ChEBI" id="CHEBI:60240"/>
        <label>1</label>
    </ligand>
</feature>
<evidence type="ECO:0000313" key="8">
    <source>
        <dbReference type="Proteomes" id="UP000324288"/>
    </source>
</evidence>
<dbReference type="OrthoDB" id="9795763at2"/>
<sequence length="396" mass="41972">MNEHPGTEAAPPSVESVRVPHTVGDIMAVMDRAYPPRYAEKWDHPGLVCGDPHAVVNKVCCAVDLTPETLNEALAQGAQMVITHHPVLFQAVHSVAASMPKGKLIHTAISAGCALFCAHTNADSANPGVNDALAEALGLTVLRPLIPHHPDALDRWVVHVPGSQVPVVQDAIFAVGGGALGDYTQCSFRVDGIGQFLPEKGADPYLGRPGELETVSESRIEFVAERRLRAQIQEALTTSHPYEEPSYDILESYAPAHGSNLADAPGLGRIGTLAQPLPLREFVEVVAEALPSTVWGVRAAGDPTAIIETVAVCGGAGGSFLDDARVAGVDCYVTSDLRHHPVDDFLQAGGSAVIDTAHAASEYPWLSQVADLLVRELDLDVAVLPLVTDPWTLHSQ</sequence>
<evidence type="ECO:0000256" key="3">
    <source>
        <dbReference type="ARBA" id="ARBA00022112"/>
    </source>
</evidence>
<feature type="binding site" evidence="6">
    <location>
        <position position="84"/>
    </location>
    <ligand>
        <name>a divalent metal cation</name>
        <dbReference type="ChEBI" id="CHEBI:60240"/>
        <label>1</label>
    </ligand>
</feature>
<feature type="binding site" evidence="6">
    <location>
        <position position="123"/>
    </location>
    <ligand>
        <name>a divalent metal cation</name>
        <dbReference type="ChEBI" id="CHEBI:60240"/>
        <label>1</label>
    </ligand>
</feature>
<evidence type="ECO:0000313" key="7">
    <source>
        <dbReference type="EMBL" id="VHO01553.1"/>
    </source>
</evidence>
<dbReference type="PANTHER" id="PTHR13799">
    <property type="entry name" value="NGG1 INTERACTING FACTOR 3"/>
    <property type="match status" value="1"/>
</dbReference>
<keyword evidence="7" id="KW-0378">Hydrolase</keyword>
<dbReference type="Gene3D" id="3.30.70.120">
    <property type="match status" value="1"/>
</dbReference>
<organism evidence="7 8">
    <name type="scientific">Lawsonella clevelandensis</name>
    <dbReference type="NCBI Taxonomy" id="1528099"/>
    <lineage>
        <taxon>Bacteria</taxon>
        <taxon>Bacillati</taxon>
        <taxon>Actinomycetota</taxon>
        <taxon>Actinomycetes</taxon>
        <taxon>Mycobacteriales</taxon>
        <taxon>Lawsonellaceae</taxon>
        <taxon>Lawsonella</taxon>
    </lineage>
</organism>
<name>A0A5E3ZZY1_9ACTN</name>
<evidence type="ECO:0000256" key="1">
    <source>
        <dbReference type="ARBA" id="ARBA00006964"/>
    </source>
</evidence>